<accession>A0A8J0TDL0</accession>
<evidence type="ECO:0000256" key="3">
    <source>
        <dbReference type="ARBA" id="ARBA00022480"/>
    </source>
</evidence>
<comment type="subcellular location">
    <subcellularLocation>
        <location evidence="1 12">Membrane</location>
        <topology evidence="1 12">Multi-pass membrane protein</topology>
    </subcellularLocation>
</comment>
<name>A0A8J0TDL0_XENLA</name>
<evidence type="ECO:0000313" key="15">
    <source>
        <dbReference type="RefSeq" id="XP_018086814.1"/>
    </source>
</evidence>
<keyword evidence="8 12" id="KW-0472">Membrane</keyword>
<evidence type="ECO:0000256" key="11">
    <source>
        <dbReference type="RuleBase" id="RU004423"/>
    </source>
</evidence>
<evidence type="ECO:0000256" key="12">
    <source>
        <dbReference type="RuleBase" id="RU004424"/>
    </source>
</evidence>
<evidence type="ECO:0000256" key="6">
    <source>
        <dbReference type="ARBA" id="ARBA00022989"/>
    </source>
</evidence>
<evidence type="ECO:0000256" key="7">
    <source>
        <dbReference type="ARBA" id="ARBA00023040"/>
    </source>
</evidence>
<comment type="similarity">
    <text evidence="2 11">Belongs to the G-protein coupled receptor T2R family.</text>
</comment>
<evidence type="ECO:0000256" key="2">
    <source>
        <dbReference type="ARBA" id="ARBA00007376"/>
    </source>
</evidence>
<feature type="transmembrane region" description="Helical" evidence="13">
    <location>
        <begin position="38"/>
        <end position="58"/>
    </location>
</feature>
<dbReference type="GO" id="GO:0001580">
    <property type="term" value="P:detection of chemical stimulus involved in sensory perception of bitter taste"/>
    <property type="evidence" value="ECO:0000318"/>
    <property type="project" value="GO_Central"/>
</dbReference>
<evidence type="ECO:0000256" key="8">
    <source>
        <dbReference type="ARBA" id="ARBA00023136"/>
    </source>
</evidence>
<keyword evidence="9 12" id="KW-0675">Receptor</keyword>
<keyword evidence="10 12" id="KW-0807">Transducer</keyword>
<protein>
    <recommendedName>
        <fullName evidence="12">Taste receptor type 2</fullName>
    </recommendedName>
</protein>
<feature type="transmembrane region" description="Helical" evidence="13">
    <location>
        <begin position="231"/>
        <end position="251"/>
    </location>
</feature>
<gene>
    <name evidence="15" type="primary">LOC108699316</name>
</gene>
<dbReference type="AlphaFoldDB" id="A0A8J0TDL0"/>
<dbReference type="GO" id="GO:0016020">
    <property type="term" value="C:membrane"/>
    <property type="evidence" value="ECO:0000318"/>
    <property type="project" value="GO_Central"/>
</dbReference>
<reference evidence="15" key="1">
    <citation type="submission" date="2025-08" db="UniProtKB">
        <authorList>
            <consortium name="RefSeq"/>
        </authorList>
    </citation>
    <scope>IDENTIFICATION</scope>
    <source>
        <strain evidence="15">J_2021</strain>
        <tissue evidence="15">Erythrocytes</tissue>
    </source>
</reference>
<evidence type="ECO:0000313" key="14">
    <source>
        <dbReference type="Proteomes" id="UP000186698"/>
    </source>
</evidence>
<dbReference type="KEGG" id="xla:108699316"/>
<keyword evidence="4 12" id="KW-0716">Sensory transduction</keyword>
<dbReference type="Pfam" id="PF05296">
    <property type="entry name" value="TAS2R"/>
    <property type="match status" value="1"/>
</dbReference>
<keyword evidence="7 12" id="KW-0297">G-protein coupled receptor</keyword>
<evidence type="ECO:0000256" key="10">
    <source>
        <dbReference type="ARBA" id="ARBA00023224"/>
    </source>
</evidence>
<feature type="transmembrane region" description="Helical" evidence="13">
    <location>
        <begin position="257"/>
        <end position="278"/>
    </location>
</feature>
<keyword evidence="14" id="KW-1185">Reference proteome</keyword>
<dbReference type="GO" id="GO:0033038">
    <property type="term" value="F:bitter taste receptor activity"/>
    <property type="evidence" value="ECO:0000318"/>
    <property type="project" value="GO_Central"/>
</dbReference>
<evidence type="ECO:0000256" key="13">
    <source>
        <dbReference type="SAM" id="Phobius"/>
    </source>
</evidence>
<feature type="transmembrane region" description="Helical" evidence="13">
    <location>
        <begin position="85"/>
        <end position="108"/>
    </location>
</feature>
<dbReference type="InterPro" id="IPR007960">
    <property type="entry name" value="TAS2R"/>
</dbReference>
<dbReference type="PANTHER" id="PTHR11394">
    <property type="entry name" value="TASTE RECEPTOR TYPE 2"/>
    <property type="match status" value="1"/>
</dbReference>
<feature type="transmembrane region" description="Helical" evidence="13">
    <location>
        <begin position="6"/>
        <end position="26"/>
    </location>
</feature>
<dbReference type="CTD" id="108699316"/>
<evidence type="ECO:0000256" key="5">
    <source>
        <dbReference type="ARBA" id="ARBA00022692"/>
    </source>
</evidence>
<dbReference type="Proteomes" id="UP000186698">
    <property type="component" value="Chromosome 8L"/>
</dbReference>
<dbReference type="PANTHER" id="PTHR11394:SF155">
    <property type="entry name" value="TASTE RECEPTOR TYPE 2"/>
    <property type="match status" value="1"/>
</dbReference>
<organism evidence="14 15">
    <name type="scientific">Xenopus laevis</name>
    <name type="common">African clawed frog</name>
    <dbReference type="NCBI Taxonomy" id="8355"/>
    <lineage>
        <taxon>Eukaryota</taxon>
        <taxon>Metazoa</taxon>
        <taxon>Chordata</taxon>
        <taxon>Craniata</taxon>
        <taxon>Vertebrata</taxon>
        <taxon>Euteleostomi</taxon>
        <taxon>Amphibia</taxon>
        <taxon>Batrachia</taxon>
        <taxon>Anura</taxon>
        <taxon>Pipoidea</taxon>
        <taxon>Pipidae</taxon>
        <taxon>Xenopodinae</taxon>
        <taxon>Xenopus</taxon>
        <taxon>Xenopus</taxon>
    </lineage>
</organism>
<feature type="transmembrane region" description="Helical" evidence="13">
    <location>
        <begin position="179"/>
        <end position="203"/>
    </location>
</feature>
<dbReference type="GeneID" id="108699316"/>
<keyword evidence="3 12" id="KW-0919">Taste</keyword>
<sequence>MVNILPIAIDVCLIVVTAPWDLFIIFTMISDRVKNKRLGISEQLICGISVLNCFFYFLKVSRYVKLLLIMHNIFIFSRRYKVSELIFQLTTVSCKLWVSTWLCTYFCLKIVNVNHKLYICLQRLFPKLCPWVLIILIFSSFILSLTAVCLNDEKLLDTGSYQNVSFNTVFQSDNFTMQLYIMFCSAAILLFTCSALTIIGSLCRHMYRMKHNLNGTRTSNVETHVRASKTLVILLFTNFIWFSVAFVVASVRDIQTIWQGVLPSFFTLSTLLSSLNLITGNNALNKKLSAILKCLPCFSQA</sequence>
<dbReference type="GO" id="GO:0004930">
    <property type="term" value="F:G protein-coupled receptor activity"/>
    <property type="evidence" value="ECO:0007669"/>
    <property type="project" value="UniProtKB-KW"/>
</dbReference>
<keyword evidence="6 13" id="KW-1133">Transmembrane helix</keyword>
<dbReference type="OrthoDB" id="9905250at2759"/>
<evidence type="ECO:0000256" key="9">
    <source>
        <dbReference type="ARBA" id="ARBA00023170"/>
    </source>
</evidence>
<evidence type="ECO:0000256" key="1">
    <source>
        <dbReference type="ARBA" id="ARBA00004141"/>
    </source>
</evidence>
<dbReference type="RefSeq" id="XP_018086814.1">
    <property type="nucleotide sequence ID" value="XM_018231325.2"/>
</dbReference>
<keyword evidence="5 12" id="KW-0812">Transmembrane</keyword>
<proteinExistence type="inferred from homology"/>
<evidence type="ECO:0000256" key="4">
    <source>
        <dbReference type="ARBA" id="ARBA00022606"/>
    </source>
</evidence>
<feature type="transmembrane region" description="Helical" evidence="13">
    <location>
        <begin position="128"/>
        <end position="148"/>
    </location>
</feature>